<evidence type="ECO:0000256" key="1">
    <source>
        <dbReference type="SAM" id="MobiDB-lite"/>
    </source>
</evidence>
<keyword evidence="3" id="KW-1185">Reference proteome</keyword>
<dbReference type="EMBL" id="KZ084090">
    <property type="protein sequence ID" value="OSD06414.1"/>
    <property type="molecule type" value="Genomic_DNA"/>
</dbReference>
<dbReference type="AlphaFoldDB" id="A0A1Y2J0T4"/>
<feature type="region of interest" description="Disordered" evidence="1">
    <location>
        <begin position="97"/>
        <end position="130"/>
    </location>
</feature>
<organism evidence="2 3">
    <name type="scientific">Trametes coccinea (strain BRFM310)</name>
    <name type="common">Pycnoporus coccineus</name>
    <dbReference type="NCBI Taxonomy" id="1353009"/>
    <lineage>
        <taxon>Eukaryota</taxon>
        <taxon>Fungi</taxon>
        <taxon>Dikarya</taxon>
        <taxon>Basidiomycota</taxon>
        <taxon>Agaricomycotina</taxon>
        <taxon>Agaricomycetes</taxon>
        <taxon>Polyporales</taxon>
        <taxon>Polyporaceae</taxon>
        <taxon>Trametes</taxon>
    </lineage>
</organism>
<gene>
    <name evidence="2" type="ORF">PYCCODRAFT_930700</name>
</gene>
<proteinExistence type="predicted"/>
<dbReference type="Proteomes" id="UP000193067">
    <property type="component" value="Unassembled WGS sequence"/>
</dbReference>
<accession>A0A1Y2J0T4</accession>
<sequence>MLVQYEEREVRRTRWSSRAKISTCPSARCAAGRWVPASRALPAPALMWYLIAIAFKWTSSEVRTSRVDSWCVRHRREADGKGEWAMIRRVLPPCMQRSRTDCRSDGGDSGEPGPPLTAAGQLATAVVPEA</sequence>
<evidence type="ECO:0000313" key="2">
    <source>
        <dbReference type="EMBL" id="OSD06414.1"/>
    </source>
</evidence>
<protein>
    <submittedName>
        <fullName evidence="2">Uncharacterized protein</fullName>
    </submittedName>
</protein>
<reference evidence="2 3" key="1">
    <citation type="journal article" date="2015" name="Biotechnol. Biofuels">
        <title>Enhanced degradation of softwood versus hardwood by the white-rot fungus Pycnoporus coccineus.</title>
        <authorList>
            <person name="Couturier M."/>
            <person name="Navarro D."/>
            <person name="Chevret D."/>
            <person name="Henrissat B."/>
            <person name="Piumi F."/>
            <person name="Ruiz-Duenas F.J."/>
            <person name="Martinez A.T."/>
            <person name="Grigoriev I.V."/>
            <person name="Riley R."/>
            <person name="Lipzen A."/>
            <person name="Berrin J.G."/>
            <person name="Master E.R."/>
            <person name="Rosso M.N."/>
        </authorList>
    </citation>
    <scope>NUCLEOTIDE SEQUENCE [LARGE SCALE GENOMIC DNA]</scope>
    <source>
        <strain evidence="2 3">BRFM310</strain>
    </source>
</reference>
<evidence type="ECO:0000313" key="3">
    <source>
        <dbReference type="Proteomes" id="UP000193067"/>
    </source>
</evidence>
<name>A0A1Y2J0T4_TRAC3</name>